<keyword evidence="2" id="KW-1185">Reference proteome</keyword>
<dbReference type="EMBL" id="OU015584">
    <property type="protein sequence ID" value="CAG5082712.1"/>
    <property type="molecule type" value="Genomic_DNA"/>
</dbReference>
<reference evidence="1" key="1">
    <citation type="submission" date="2021-04" db="EMBL/GenBank/DDBJ databases">
        <authorList>
            <person name="Rodrigo-Torres L."/>
            <person name="Arahal R. D."/>
            <person name="Lucena T."/>
        </authorList>
    </citation>
    <scope>NUCLEOTIDE SEQUENCE</scope>
    <source>
        <strain evidence="1">AS29M-1</strain>
    </source>
</reference>
<sequence length="175" mass="20503">MKETFEKLAKKYHGKFTYEDKLNPVFTTSTPGVKHNQQTFKLLFNLKSAEIELYNGMGIINEGRIVSSLMDISEHYDFSISFKDHFSRLFLFGRPFYNIESNNLNVKEFIQGSDSFHELLVLSKKYKFYPDTTGKSSAGFYEITTVYSNLFKERAELLDPLCKFHIDLVNWFQDL</sequence>
<organism evidence="1 2">
    <name type="scientific">Parvicella tangerina</name>
    <dbReference type="NCBI Taxonomy" id="2829795"/>
    <lineage>
        <taxon>Bacteria</taxon>
        <taxon>Pseudomonadati</taxon>
        <taxon>Bacteroidota</taxon>
        <taxon>Flavobacteriia</taxon>
        <taxon>Flavobacteriales</taxon>
        <taxon>Parvicellaceae</taxon>
        <taxon>Parvicella</taxon>
    </lineage>
</organism>
<gene>
    <name evidence="1" type="ORF">CRYO30217_01989</name>
</gene>
<dbReference type="RefSeq" id="WP_258542196.1">
    <property type="nucleotide sequence ID" value="NZ_OU015584.1"/>
</dbReference>
<name>A0A916JMB9_9FLAO</name>
<dbReference type="KEGG" id="ptan:CRYO30217_01989"/>
<evidence type="ECO:0000313" key="2">
    <source>
        <dbReference type="Proteomes" id="UP000683507"/>
    </source>
</evidence>
<proteinExistence type="predicted"/>
<protein>
    <submittedName>
        <fullName evidence="1">Uncharacterized protein</fullName>
    </submittedName>
</protein>
<evidence type="ECO:0000313" key="1">
    <source>
        <dbReference type="EMBL" id="CAG5082712.1"/>
    </source>
</evidence>
<dbReference type="Proteomes" id="UP000683507">
    <property type="component" value="Chromosome"/>
</dbReference>
<dbReference type="AlphaFoldDB" id="A0A916JMB9"/>
<accession>A0A916JMB9</accession>